<dbReference type="AlphaFoldDB" id="A0A7V7PKN4"/>
<dbReference type="InterPro" id="IPR011006">
    <property type="entry name" value="CheY-like_superfamily"/>
</dbReference>
<dbReference type="Pfam" id="PF00072">
    <property type="entry name" value="Response_reg"/>
    <property type="match status" value="1"/>
</dbReference>
<feature type="domain" description="Response regulatory" evidence="5">
    <location>
        <begin position="9"/>
        <end position="122"/>
    </location>
</feature>
<evidence type="ECO:0000313" key="7">
    <source>
        <dbReference type="Proteomes" id="UP000432089"/>
    </source>
</evidence>
<reference evidence="6 7" key="1">
    <citation type="submission" date="2019-09" db="EMBL/GenBank/DDBJ databases">
        <title>YIM 132180 draft genome.</title>
        <authorList>
            <person name="Zhang K."/>
        </authorList>
    </citation>
    <scope>NUCLEOTIDE SEQUENCE [LARGE SCALE GENOMIC DNA]</scope>
    <source>
        <strain evidence="6 7">YIM 132180</strain>
    </source>
</reference>
<dbReference type="SUPFAM" id="SSF52172">
    <property type="entry name" value="CheY-like"/>
    <property type="match status" value="1"/>
</dbReference>
<comment type="caution">
    <text evidence="6">The sequence shown here is derived from an EMBL/GenBank/DDBJ whole genome shotgun (WGS) entry which is preliminary data.</text>
</comment>
<evidence type="ECO:0000259" key="5">
    <source>
        <dbReference type="PROSITE" id="PS50110"/>
    </source>
</evidence>
<evidence type="ECO:0000256" key="4">
    <source>
        <dbReference type="PROSITE-ProRule" id="PRU00169"/>
    </source>
</evidence>
<dbReference type="Proteomes" id="UP000432089">
    <property type="component" value="Unassembled WGS sequence"/>
</dbReference>
<keyword evidence="1 4" id="KW-0597">Phosphoprotein</keyword>
<accession>A0A7V7PKN4</accession>
<organism evidence="6 7">
    <name type="scientific">Plantimonas leprariae</name>
    <dbReference type="NCBI Taxonomy" id="2615207"/>
    <lineage>
        <taxon>Bacteria</taxon>
        <taxon>Pseudomonadati</taxon>
        <taxon>Pseudomonadota</taxon>
        <taxon>Alphaproteobacteria</taxon>
        <taxon>Hyphomicrobiales</taxon>
        <taxon>Aurantimonadaceae</taxon>
        <taxon>Plantimonas</taxon>
    </lineage>
</organism>
<dbReference type="InterPro" id="IPR001789">
    <property type="entry name" value="Sig_transdc_resp-reg_receiver"/>
</dbReference>
<dbReference type="Gene3D" id="3.40.50.2300">
    <property type="match status" value="1"/>
</dbReference>
<keyword evidence="3" id="KW-0804">Transcription</keyword>
<dbReference type="SMART" id="SM00448">
    <property type="entry name" value="REC"/>
    <property type="match status" value="1"/>
</dbReference>
<dbReference type="EMBL" id="VZDO01000024">
    <property type="protein sequence ID" value="KAB0676294.1"/>
    <property type="molecule type" value="Genomic_DNA"/>
</dbReference>
<gene>
    <name evidence="6" type="ORF">F6X38_21555</name>
</gene>
<dbReference type="GO" id="GO:0000160">
    <property type="term" value="P:phosphorelay signal transduction system"/>
    <property type="evidence" value="ECO:0007669"/>
    <property type="project" value="InterPro"/>
</dbReference>
<keyword evidence="2" id="KW-0805">Transcription regulation</keyword>
<dbReference type="RefSeq" id="WP_150973499.1">
    <property type="nucleotide sequence ID" value="NZ_VZDO01000024.1"/>
</dbReference>
<name>A0A7V7PKN4_9HYPH</name>
<keyword evidence="7" id="KW-1185">Reference proteome</keyword>
<evidence type="ECO:0000313" key="6">
    <source>
        <dbReference type="EMBL" id="KAB0676294.1"/>
    </source>
</evidence>
<feature type="modified residue" description="4-aspartylphosphate" evidence="4">
    <location>
        <position position="59"/>
    </location>
</feature>
<dbReference type="InterPro" id="IPR050595">
    <property type="entry name" value="Bact_response_regulator"/>
</dbReference>
<dbReference type="PANTHER" id="PTHR44591">
    <property type="entry name" value="STRESS RESPONSE REGULATOR PROTEIN 1"/>
    <property type="match status" value="1"/>
</dbReference>
<sequence>MVASHSSFAVLVVEDDGPLLMQTASFFEDAGYLVYKARNADEAIRLLESQPEIRVLFTDIEMPGSMNGLALAHVCRHRWPPVEIVVVSGRPKLAAHEMPKGAVFFSKPYADSAVLDTVDRFASAY</sequence>
<evidence type="ECO:0000256" key="3">
    <source>
        <dbReference type="ARBA" id="ARBA00023163"/>
    </source>
</evidence>
<protein>
    <submittedName>
        <fullName evidence="6">Response regulator</fullName>
    </submittedName>
</protein>
<dbReference type="PROSITE" id="PS50110">
    <property type="entry name" value="RESPONSE_REGULATORY"/>
    <property type="match status" value="1"/>
</dbReference>
<evidence type="ECO:0000256" key="2">
    <source>
        <dbReference type="ARBA" id="ARBA00023015"/>
    </source>
</evidence>
<proteinExistence type="predicted"/>
<evidence type="ECO:0000256" key="1">
    <source>
        <dbReference type="ARBA" id="ARBA00022553"/>
    </source>
</evidence>
<dbReference type="PANTHER" id="PTHR44591:SF3">
    <property type="entry name" value="RESPONSE REGULATORY DOMAIN-CONTAINING PROTEIN"/>
    <property type="match status" value="1"/>
</dbReference>